<evidence type="ECO:0000313" key="2">
    <source>
        <dbReference type="EMBL" id="SEK41988.1"/>
    </source>
</evidence>
<proteinExistence type="predicted"/>
<name>A0A1H7GV87_9BURK</name>
<dbReference type="STRING" id="416943.SAMN05445871_0297"/>
<keyword evidence="3" id="KW-1185">Reference proteome</keyword>
<dbReference type="AlphaFoldDB" id="A0A1H7GV87"/>
<keyword evidence="1" id="KW-0732">Signal</keyword>
<dbReference type="EMBL" id="FOAJ01000002">
    <property type="protein sequence ID" value="SEK41988.1"/>
    <property type="molecule type" value="Genomic_DNA"/>
</dbReference>
<reference evidence="3" key="1">
    <citation type="submission" date="2016-10" db="EMBL/GenBank/DDBJ databases">
        <authorList>
            <person name="Varghese N."/>
            <person name="Submissions S."/>
        </authorList>
    </citation>
    <scope>NUCLEOTIDE SEQUENCE [LARGE SCALE GENOMIC DNA]</scope>
    <source>
        <strain evidence="3">LMG 26416</strain>
    </source>
</reference>
<dbReference type="OrthoDB" id="8792977at2"/>
<sequence>MQKNKLNTGITKFALGASMCAALVACGGGNSSNSGTSSPSVTTNGTAAVGSAIVGGTVSLKCASGATASATTAADGTYSVTLKSADYPCVAQVSGGQANGAALASALHSVASAPGTTNVTPLTDLIVGVLGNGNAAALDGATSSTLSSTITAENLASALTKVQTAIATLPGKLTIASGFNPLNSQFGVGDANDALLDQYAAALNAAGLTQADAVTHTAGGQELTLAAFSTTAFTTPYTSFSAGWSNNLDGKTVLSIPDPLRGALSAEVSADATTGNLTLVGTTPFTGIVSLLGNRVGTLCVSGKGQASNAQHSLYIYVSPDFTQVTDLAEIKSALLNNSWETYEDCTKDSITYTTTATGLIVTYSDGSSDAVADADFSEAGNVEARQTASGVAIGTSVARSRLYKYTDPNSRKTTYATVETSSDKDSTDLAYDPTKDLNNVILSISQ</sequence>
<organism evidence="2 3">
    <name type="scientific">Paraburkholderia caballeronis</name>
    <dbReference type="NCBI Taxonomy" id="416943"/>
    <lineage>
        <taxon>Bacteria</taxon>
        <taxon>Pseudomonadati</taxon>
        <taxon>Pseudomonadota</taxon>
        <taxon>Betaproteobacteria</taxon>
        <taxon>Burkholderiales</taxon>
        <taxon>Burkholderiaceae</taxon>
        <taxon>Paraburkholderia</taxon>
    </lineage>
</organism>
<feature type="chain" id="PRO_5030028917" description="Carboxypeptidase regulatory-like domain-containing protein" evidence="1">
    <location>
        <begin position="28"/>
        <end position="447"/>
    </location>
</feature>
<gene>
    <name evidence="2" type="ORF">SAMN05192542_10221</name>
</gene>
<evidence type="ECO:0008006" key="4">
    <source>
        <dbReference type="Google" id="ProtNLM"/>
    </source>
</evidence>
<protein>
    <recommendedName>
        <fullName evidence="4">Carboxypeptidase regulatory-like domain-containing protein</fullName>
    </recommendedName>
</protein>
<evidence type="ECO:0000256" key="1">
    <source>
        <dbReference type="SAM" id="SignalP"/>
    </source>
</evidence>
<dbReference type="RefSeq" id="WP_090729882.1">
    <property type="nucleotide sequence ID" value="NZ_FNSR01000001.1"/>
</dbReference>
<evidence type="ECO:0000313" key="3">
    <source>
        <dbReference type="Proteomes" id="UP000199120"/>
    </source>
</evidence>
<feature type="signal peptide" evidence="1">
    <location>
        <begin position="1"/>
        <end position="27"/>
    </location>
</feature>
<dbReference type="Proteomes" id="UP000199120">
    <property type="component" value="Unassembled WGS sequence"/>
</dbReference>
<dbReference type="PROSITE" id="PS51257">
    <property type="entry name" value="PROKAR_LIPOPROTEIN"/>
    <property type="match status" value="1"/>
</dbReference>
<accession>A0A1H7GV87</accession>